<feature type="compositionally biased region" description="Basic and acidic residues" evidence="1">
    <location>
        <begin position="177"/>
        <end position="207"/>
    </location>
</feature>
<feature type="region of interest" description="Disordered" evidence="1">
    <location>
        <begin position="269"/>
        <end position="324"/>
    </location>
</feature>
<name>K5VRS0_PHACS</name>
<organism evidence="2 3">
    <name type="scientific">Phanerochaete carnosa (strain HHB-10118-sp)</name>
    <name type="common">White-rot fungus</name>
    <name type="synonym">Peniophora carnosa</name>
    <dbReference type="NCBI Taxonomy" id="650164"/>
    <lineage>
        <taxon>Eukaryota</taxon>
        <taxon>Fungi</taxon>
        <taxon>Dikarya</taxon>
        <taxon>Basidiomycota</taxon>
        <taxon>Agaricomycotina</taxon>
        <taxon>Agaricomycetes</taxon>
        <taxon>Polyporales</taxon>
        <taxon>Phanerochaetaceae</taxon>
        <taxon>Phanerochaete</taxon>
    </lineage>
</organism>
<dbReference type="RefSeq" id="XP_007402175.1">
    <property type="nucleotide sequence ID" value="XM_007402113.1"/>
</dbReference>
<sequence length="372" mass="41344">MFTKATRIPAADFHDLSCDPGLQATLTAETIIEQPSNPIPVSGFLLSVWLRDEDLRSYDIDLSKVALHMPSAEEGALAEGWRSGSREYKADKRKMSIMSKLLRKYIRYLSPLIGKFLSSSNSPDSGDRNTVVKPAAFVANCLQLAGPVPSLLHHRYVNSAPFVKGLFRKRGHALHKQHMEGEETDRAQDREGTKNEGSVDGKDEKISNDFAAMTRQSLRIMSCGTNNRRFTYDIMLDGKWRSIVRNWRPDDHGVPSKYTPCTRTSRSCSAASSSCASPAAPSHRSQGPVARRLARPSPSPQNMQTDTHGHDPPAPHEFVNDNDSGTHRPCANLLRVLHAYLVSPHNLDLGALGHVTTLNAFGERLKRWRDAR</sequence>
<reference evidence="2 3" key="1">
    <citation type="journal article" date="2012" name="BMC Genomics">
        <title>Comparative genomics of the white-rot fungi, Phanerochaete carnosa and P. chrysosporium, to elucidate the genetic basis of the distinct wood types they colonize.</title>
        <authorList>
            <person name="Suzuki H."/>
            <person name="MacDonald J."/>
            <person name="Syed K."/>
            <person name="Salamov A."/>
            <person name="Hori C."/>
            <person name="Aerts A."/>
            <person name="Henrissat B."/>
            <person name="Wiebenga A."/>
            <person name="vanKuyk P.A."/>
            <person name="Barry K."/>
            <person name="Lindquist E."/>
            <person name="LaButti K."/>
            <person name="Lapidus A."/>
            <person name="Lucas S."/>
            <person name="Coutinho P."/>
            <person name="Gong Y."/>
            <person name="Samejima M."/>
            <person name="Mahadevan R."/>
            <person name="Abou-Zaid M."/>
            <person name="de Vries R.P."/>
            <person name="Igarashi K."/>
            <person name="Yadav J.S."/>
            <person name="Grigoriev I.V."/>
            <person name="Master E.R."/>
        </authorList>
    </citation>
    <scope>NUCLEOTIDE SEQUENCE [LARGE SCALE GENOMIC DNA]</scope>
    <source>
        <strain evidence="2 3">HHB-10118-sp</strain>
    </source>
</reference>
<feature type="compositionally biased region" description="Low complexity" evidence="1">
    <location>
        <begin position="269"/>
        <end position="285"/>
    </location>
</feature>
<dbReference type="EMBL" id="JH930494">
    <property type="protein sequence ID" value="EKM49269.1"/>
    <property type="molecule type" value="Genomic_DNA"/>
</dbReference>
<dbReference type="AlphaFoldDB" id="K5VRS0"/>
<dbReference type="InParanoid" id="K5VRS0"/>
<dbReference type="KEGG" id="pco:PHACADRAFT_214442"/>
<gene>
    <name evidence="2" type="ORF">PHACADRAFT_214442</name>
</gene>
<evidence type="ECO:0000313" key="2">
    <source>
        <dbReference type="EMBL" id="EKM49269.1"/>
    </source>
</evidence>
<protein>
    <submittedName>
        <fullName evidence="2">Uncharacterized protein</fullName>
    </submittedName>
</protein>
<proteinExistence type="predicted"/>
<evidence type="ECO:0000256" key="1">
    <source>
        <dbReference type="SAM" id="MobiDB-lite"/>
    </source>
</evidence>
<keyword evidence="3" id="KW-1185">Reference proteome</keyword>
<evidence type="ECO:0000313" key="3">
    <source>
        <dbReference type="Proteomes" id="UP000008370"/>
    </source>
</evidence>
<dbReference type="OrthoDB" id="73919at2759"/>
<feature type="region of interest" description="Disordered" evidence="1">
    <location>
        <begin position="173"/>
        <end position="207"/>
    </location>
</feature>
<accession>K5VRS0</accession>
<dbReference type="GeneID" id="18913513"/>
<dbReference type="Proteomes" id="UP000008370">
    <property type="component" value="Unassembled WGS sequence"/>
</dbReference>
<dbReference type="HOGENOM" id="CLU_744161_0_0_1"/>